<name>A0ABU6ZB96_9FABA</name>
<organism evidence="2 3">
    <name type="scientific">Stylosanthes scabra</name>
    <dbReference type="NCBI Taxonomy" id="79078"/>
    <lineage>
        <taxon>Eukaryota</taxon>
        <taxon>Viridiplantae</taxon>
        <taxon>Streptophyta</taxon>
        <taxon>Embryophyta</taxon>
        <taxon>Tracheophyta</taxon>
        <taxon>Spermatophyta</taxon>
        <taxon>Magnoliopsida</taxon>
        <taxon>eudicotyledons</taxon>
        <taxon>Gunneridae</taxon>
        <taxon>Pentapetalae</taxon>
        <taxon>rosids</taxon>
        <taxon>fabids</taxon>
        <taxon>Fabales</taxon>
        <taxon>Fabaceae</taxon>
        <taxon>Papilionoideae</taxon>
        <taxon>50 kb inversion clade</taxon>
        <taxon>dalbergioids sensu lato</taxon>
        <taxon>Dalbergieae</taxon>
        <taxon>Pterocarpus clade</taxon>
        <taxon>Stylosanthes</taxon>
    </lineage>
</organism>
<evidence type="ECO:0000313" key="3">
    <source>
        <dbReference type="Proteomes" id="UP001341840"/>
    </source>
</evidence>
<evidence type="ECO:0000313" key="2">
    <source>
        <dbReference type="EMBL" id="MED6219586.1"/>
    </source>
</evidence>
<sequence length="119" mass="12505">MRFVPTSAARSGIGGYGGLQRHREQSRSGLQQRAEGSAEDGKTLATMTPPCGVACTAVWSLAGPHLSFSSFGNDANSREEGKRFLSTTYNPRPQARGVSYGIGPVVVELPVAVAHGWGS</sequence>
<comment type="caution">
    <text evidence="2">The sequence shown here is derived from an EMBL/GenBank/DDBJ whole genome shotgun (WGS) entry which is preliminary data.</text>
</comment>
<dbReference type="EMBL" id="JASCZI010272045">
    <property type="protein sequence ID" value="MED6219586.1"/>
    <property type="molecule type" value="Genomic_DNA"/>
</dbReference>
<keyword evidence="3" id="KW-1185">Reference proteome</keyword>
<gene>
    <name evidence="2" type="ORF">PIB30_037120</name>
</gene>
<proteinExistence type="predicted"/>
<evidence type="ECO:0000256" key="1">
    <source>
        <dbReference type="SAM" id="MobiDB-lite"/>
    </source>
</evidence>
<reference evidence="2 3" key="1">
    <citation type="journal article" date="2023" name="Plants (Basel)">
        <title>Bridging the Gap: Combining Genomics and Transcriptomics Approaches to Understand Stylosanthes scabra, an Orphan Legume from the Brazilian Caatinga.</title>
        <authorList>
            <person name="Ferreira-Neto J.R.C."/>
            <person name="da Silva M.D."/>
            <person name="Binneck E."/>
            <person name="de Melo N.F."/>
            <person name="da Silva R.H."/>
            <person name="de Melo A.L.T.M."/>
            <person name="Pandolfi V."/>
            <person name="Bustamante F.O."/>
            <person name="Brasileiro-Vidal A.C."/>
            <person name="Benko-Iseppon A.M."/>
        </authorList>
    </citation>
    <scope>NUCLEOTIDE SEQUENCE [LARGE SCALE GENOMIC DNA]</scope>
    <source>
        <tissue evidence="2">Leaves</tissue>
    </source>
</reference>
<feature type="region of interest" description="Disordered" evidence="1">
    <location>
        <begin position="1"/>
        <end position="45"/>
    </location>
</feature>
<accession>A0ABU6ZB96</accession>
<protein>
    <submittedName>
        <fullName evidence="2">Uncharacterized protein</fullName>
    </submittedName>
</protein>
<dbReference type="Proteomes" id="UP001341840">
    <property type="component" value="Unassembled WGS sequence"/>
</dbReference>